<evidence type="ECO:0000313" key="4">
    <source>
        <dbReference type="EMBL" id="PSJ53673.1"/>
    </source>
</evidence>
<accession>A0A2P7RTY0</accession>
<comment type="caution">
    <text evidence="4">The sequence shown here is derived from an EMBL/GenBank/DDBJ whole genome shotgun (WGS) entry which is preliminary data.</text>
</comment>
<gene>
    <name evidence="4" type="ORF">C7I85_28025</name>
</gene>
<dbReference type="SUPFAM" id="SSF55315">
    <property type="entry name" value="L30e-like"/>
    <property type="match status" value="1"/>
</dbReference>
<dbReference type="SUPFAM" id="SSF75217">
    <property type="entry name" value="alpha/beta knot"/>
    <property type="match status" value="1"/>
</dbReference>
<dbReference type="GO" id="GO:0032259">
    <property type="term" value="P:methylation"/>
    <property type="evidence" value="ECO:0007669"/>
    <property type="project" value="UniProtKB-KW"/>
</dbReference>
<evidence type="ECO:0000256" key="2">
    <source>
        <dbReference type="ARBA" id="ARBA00022679"/>
    </source>
</evidence>
<organism evidence="4 5">
    <name type="scientific">Pseudaminobacter soli</name>
    <name type="common">ex Li et al. 2025</name>
    <dbReference type="NCBI Taxonomy" id="1295366"/>
    <lineage>
        <taxon>Bacteria</taxon>
        <taxon>Pseudomonadati</taxon>
        <taxon>Pseudomonadota</taxon>
        <taxon>Alphaproteobacteria</taxon>
        <taxon>Hyphomicrobiales</taxon>
        <taxon>Phyllobacteriaceae</taxon>
        <taxon>Pseudaminobacter</taxon>
    </lineage>
</organism>
<protein>
    <submittedName>
        <fullName evidence="4">RNA methyltransferase</fullName>
    </submittedName>
</protein>
<keyword evidence="2 4" id="KW-0808">Transferase</keyword>
<evidence type="ECO:0000256" key="1">
    <source>
        <dbReference type="ARBA" id="ARBA00022603"/>
    </source>
</evidence>
<name>A0A2P7RTY0_9HYPH</name>
<dbReference type="InterPro" id="IPR051259">
    <property type="entry name" value="rRNA_Methyltransferase"/>
</dbReference>
<dbReference type="InterPro" id="IPR029026">
    <property type="entry name" value="tRNA_m1G_MTases_N"/>
</dbReference>
<dbReference type="GO" id="GO:0003723">
    <property type="term" value="F:RNA binding"/>
    <property type="evidence" value="ECO:0007669"/>
    <property type="project" value="InterPro"/>
</dbReference>
<dbReference type="GO" id="GO:0006396">
    <property type="term" value="P:RNA processing"/>
    <property type="evidence" value="ECO:0007669"/>
    <property type="project" value="InterPro"/>
</dbReference>
<sequence>MQPIRIDDAADPRVAAYMDIRERDLAGRQGRFVAEGKVVLNVLFSARRFEVESVLLLENRFAGMADTLSLAPAGVPVYVTSGEVLDRIAGFHMHRGVLAIGRKRPAEDIDTMLAALPRRALVVVLVGISNHDNMGSIFRNAAAFGADAVLLDETCCDPLYRKAIRVSVGAALKVPFVTAGGAAALVETLAAHGFDQIALSPSGTTDCRDMARPERLALYFGTEGDGLPDALLGRLKTVRIAMAEGFDSLNVAAASAITLHHFSDRISSAL</sequence>
<dbReference type="InterPro" id="IPR013123">
    <property type="entry name" value="SpoU_subst-bd"/>
</dbReference>
<dbReference type="PANTHER" id="PTHR43191:SF12">
    <property type="entry name" value="RRNA METHYLASE"/>
    <property type="match status" value="1"/>
</dbReference>
<dbReference type="InterPro" id="IPR029064">
    <property type="entry name" value="Ribosomal_eL30-like_sf"/>
</dbReference>
<reference evidence="4 5" key="1">
    <citation type="submission" date="2018-03" db="EMBL/GenBank/DDBJ databases">
        <title>The draft genome of Mesorhizobium soli JCM 19897.</title>
        <authorList>
            <person name="Li L."/>
            <person name="Liu L."/>
            <person name="Liang L."/>
            <person name="Wang T."/>
            <person name="Zhang X."/>
        </authorList>
    </citation>
    <scope>NUCLEOTIDE SEQUENCE [LARGE SCALE GENOMIC DNA]</scope>
    <source>
        <strain evidence="4 5">JCM 19897</strain>
    </source>
</reference>
<dbReference type="EMBL" id="PXYL01000029">
    <property type="protein sequence ID" value="PSJ53673.1"/>
    <property type="molecule type" value="Genomic_DNA"/>
</dbReference>
<dbReference type="InterPro" id="IPR029028">
    <property type="entry name" value="Alpha/beta_knot_MTases"/>
</dbReference>
<dbReference type="AlphaFoldDB" id="A0A2P7RTY0"/>
<dbReference type="GO" id="GO:0008173">
    <property type="term" value="F:RNA methyltransferase activity"/>
    <property type="evidence" value="ECO:0007669"/>
    <property type="project" value="InterPro"/>
</dbReference>
<evidence type="ECO:0000313" key="5">
    <source>
        <dbReference type="Proteomes" id="UP000240653"/>
    </source>
</evidence>
<dbReference type="Pfam" id="PF00588">
    <property type="entry name" value="SpoU_methylase"/>
    <property type="match status" value="1"/>
</dbReference>
<dbReference type="Proteomes" id="UP000240653">
    <property type="component" value="Unassembled WGS sequence"/>
</dbReference>
<dbReference type="CDD" id="cd18095">
    <property type="entry name" value="SpoU-like_rRNA-MTase"/>
    <property type="match status" value="1"/>
</dbReference>
<evidence type="ECO:0000259" key="3">
    <source>
        <dbReference type="SMART" id="SM00967"/>
    </source>
</evidence>
<keyword evidence="1 4" id="KW-0489">Methyltransferase</keyword>
<dbReference type="Gene3D" id="3.30.1330.30">
    <property type="match status" value="1"/>
</dbReference>
<dbReference type="RefSeq" id="WP_106727291.1">
    <property type="nucleotide sequence ID" value="NZ_PXYL01000029.1"/>
</dbReference>
<dbReference type="OrthoDB" id="3190829at2"/>
<feature type="domain" description="RNA 2-O ribose methyltransferase substrate binding" evidence="3">
    <location>
        <begin position="33"/>
        <end position="107"/>
    </location>
</feature>
<keyword evidence="5" id="KW-1185">Reference proteome</keyword>
<proteinExistence type="predicted"/>
<dbReference type="SMART" id="SM00967">
    <property type="entry name" value="SpoU_sub_bind"/>
    <property type="match status" value="1"/>
</dbReference>
<dbReference type="Gene3D" id="3.40.1280.10">
    <property type="match status" value="1"/>
</dbReference>
<dbReference type="InterPro" id="IPR001537">
    <property type="entry name" value="SpoU_MeTrfase"/>
</dbReference>
<dbReference type="GO" id="GO:0005737">
    <property type="term" value="C:cytoplasm"/>
    <property type="evidence" value="ECO:0007669"/>
    <property type="project" value="UniProtKB-ARBA"/>
</dbReference>
<dbReference type="PANTHER" id="PTHR43191">
    <property type="entry name" value="RRNA METHYLTRANSFERASE 3"/>
    <property type="match status" value="1"/>
</dbReference>